<dbReference type="Proteomes" id="UP000228934">
    <property type="component" value="Unassembled WGS sequence"/>
</dbReference>
<evidence type="ECO:0000313" key="2">
    <source>
        <dbReference type="Proteomes" id="UP000228934"/>
    </source>
</evidence>
<keyword evidence="2" id="KW-1185">Reference proteome</keyword>
<reference evidence="2" key="1">
    <citation type="journal article" date="2017" name="Nat. Commun.">
        <title>The North American bullfrog draft genome provides insight into hormonal regulation of long noncoding RNA.</title>
        <authorList>
            <person name="Hammond S.A."/>
            <person name="Warren R.L."/>
            <person name="Vandervalk B.P."/>
            <person name="Kucuk E."/>
            <person name="Khan H."/>
            <person name="Gibb E.A."/>
            <person name="Pandoh P."/>
            <person name="Kirk H."/>
            <person name="Zhao Y."/>
            <person name="Jones M."/>
            <person name="Mungall A.J."/>
            <person name="Coope R."/>
            <person name="Pleasance S."/>
            <person name="Moore R.A."/>
            <person name="Holt R.A."/>
            <person name="Round J.M."/>
            <person name="Ohora S."/>
            <person name="Walle B.V."/>
            <person name="Veldhoen N."/>
            <person name="Helbing C.C."/>
            <person name="Birol I."/>
        </authorList>
    </citation>
    <scope>NUCLEOTIDE SEQUENCE [LARGE SCALE GENOMIC DNA]</scope>
</reference>
<dbReference type="EMBL" id="KV925693">
    <property type="protein sequence ID" value="PIO36434.1"/>
    <property type="molecule type" value="Genomic_DNA"/>
</dbReference>
<protein>
    <submittedName>
        <fullName evidence="1">Uncharacterized protein</fullName>
    </submittedName>
</protein>
<proteinExistence type="predicted"/>
<accession>A0A2G9S8L9</accession>
<evidence type="ECO:0000313" key="1">
    <source>
        <dbReference type="EMBL" id="PIO36434.1"/>
    </source>
</evidence>
<sequence length="87" mass="10297">MQPTRNILPLVHKSLQDNEIYCVAQIQMDLHWHHRTAACSALHWSLLVFIARLHFNEDCETKFLRCIFSIIVFWLNDVGLDPAIYFK</sequence>
<organism evidence="1 2">
    <name type="scientific">Aquarana catesbeiana</name>
    <name type="common">American bullfrog</name>
    <name type="synonym">Rana catesbeiana</name>
    <dbReference type="NCBI Taxonomy" id="8400"/>
    <lineage>
        <taxon>Eukaryota</taxon>
        <taxon>Metazoa</taxon>
        <taxon>Chordata</taxon>
        <taxon>Craniata</taxon>
        <taxon>Vertebrata</taxon>
        <taxon>Euteleostomi</taxon>
        <taxon>Amphibia</taxon>
        <taxon>Batrachia</taxon>
        <taxon>Anura</taxon>
        <taxon>Neobatrachia</taxon>
        <taxon>Ranoidea</taxon>
        <taxon>Ranidae</taxon>
        <taxon>Aquarana</taxon>
    </lineage>
</organism>
<gene>
    <name evidence="1" type="ORF">AB205_0092950</name>
</gene>
<dbReference type="AlphaFoldDB" id="A0A2G9S8L9"/>
<name>A0A2G9S8L9_AQUCT</name>